<proteinExistence type="predicted"/>
<sequence length="207" mass="22572">MTLRELALREIDSSRRLGLAGSGSFPDKVMVRPNPGKCHIRRSRESDIDALERMYRAHEGNTIPPGYFPDFQATLRDAHTHYFVATVGEQVIGGGGLSSYEPGDSASLTFGIVDPDHCGKGYGTAILLARLLFVNPGTRGCRIFLQATQWSAAFFARLGFKWHASEQDDAGHHFLSGSHVVLPGDEKVFARLLAEGGVTLGFEPDRG</sequence>
<dbReference type="InterPro" id="IPR000182">
    <property type="entry name" value="GNAT_dom"/>
</dbReference>
<accession>A0ABT3GQE4</accession>
<keyword evidence="3" id="KW-1185">Reference proteome</keyword>
<dbReference type="Pfam" id="PF13508">
    <property type="entry name" value="Acetyltransf_7"/>
    <property type="match status" value="1"/>
</dbReference>
<name>A0ABT3GQE4_9BACT</name>
<comment type="caution">
    <text evidence="2">The sequence shown here is derived from an EMBL/GenBank/DDBJ whole genome shotgun (WGS) entry which is preliminary data.</text>
</comment>
<dbReference type="SUPFAM" id="SSF55729">
    <property type="entry name" value="Acyl-CoA N-acyltransferases (Nat)"/>
    <property type="match status" value="1"/>
</dbReference>
<evidence type="ECO:0000259" key="1">
    <source>
        <dbReference type="PROSITE" id="PS51186"/>
    </source>
</evidence>
<reference evidence="2 3" key="1">
    <citation type="submission" date="2022-10" db="EMBL/GenBank/DDBJ databases">
        <title>Luteolibacter arcticus strain CCTCC AB 2014275, whole genome shotgun sequencing project.</title>
        <authorList>
            <person name="Zhao G."/>
            <person name="Shen L."/>
        </authorList>
    </citation>
    <scope>NUCLEOTIDE SEQUENCE [LARGE SCALE GENOMIC DNA]</scope>
    <source>
        <strain evidence="2 3">CCTCC AB 2014275</strain>
    </source>
</reference>
<dbReference type="Proteomes" id="UP001320876">
    <property type="component" value="Unassembled WGS sequence"/>
</dbReference>
<evidence type="ECO:0000313" key="2">
    <source>
        <dbReference type="EMBL" id="MCW1925744.1"/>
    </source>
</evidence>
<feature type="domain" description="N-acetyltransferase" evidence="1">
    <location>
        <begin position="38"/>
        <end position="181"/>
    </location>
</feature>
<dbReference type="RefSeq" id="WP_264489851.1">
    <property type="nucleotide sequence ID" value="NZ_JAPDDT010000017.1"/>
</dbReference>
<dbReference type="Gene3D" id="3.40.630.30">
    <property type="match status" value="1"/>
</dbReference>
<gene>
    <name evidence="2" type="ORF">OKA05_24515</name>
</gene>
<dbReference type="InterPro" id="IPR016181">
    <property type="entry name" value="Acyl_CoA_acyltransferase"/>
</dbReference>
<evidence type="ECO:0000313" key="3">
    <source>
        <dbReference type="Proteomes" id="UP001320876"/>
    </source>
</evidence>
<dbReference type="PROSITE" id="PS51186">
    <property type="entry name" value="GNAT"/>
    <property type="match status" value="1"/>
</dbReference>
<protein>
    <submittedName>
        <fullName evidence="2">GNAT family N-acetyltransferase</fullName>
    </submittedName>
</protein>
<dbReference type="CDD" id="cd04301">
    <property type="entry name" value="NAT_SF"/>
    <property type="match status" value="1"/>
</dbReference>
<dbReference type="EMBL" id="JAPDDT010000017">
    <property type="protein sequence ID" value="MCW1925744.1"/>
    <property type="molecule type" value="Genomic_DNA"/>
</dbReference>
<organism evidence="2 3">
    <name type="scientific">Luteolibacter arcticus</name>
    <dbReference type="NCBI Taxonomy" id="1581411"/>
    <lineage>
        <taxon>Bacteria</taxon>
        <taxon>Pseudomonadati</taxon>
        <taxon>Verrucomicrobiota</taxon>
        <taxon>Verrucomicrobiia</taxon>
        <taxon>Verrucomicrobiales</taxon>
        <taxon>Verrucomicrobiaceae</taxon>
        <taxon>Luteolibacter</taxon>
    </lineage>
</organism>